<sequence>MVWVEVQRLCLQSGARKLNARLHGDAIVCVCGSRMPREINYDFFFSMSQST</sequence>
<dbReference type="AlphaFoldDB" id="M2V743"/>
<dbReference type="EMBL" id="KB445570">
    <property type="protein sequence ID" value="EMD95563.1"/>
    <property type="molecule type" value="Genomic_DNA"/>
</dbReference>
<evidence type="ECO:0000313" key="1">
    <source>
        <dbReference type="EMBL" id="EMD95563.1"/>
    </source>
</evidence>
<dbReference type="HOGENOM" id="CLU_3106187_0_0_1"/>
<gene>
    <name evidence="1" type="ORF">COCHEDRAFT_1019283</name>
</gene>
<reference evidence="1 2" key="1">
    <citation type="journal article" date="2012" name="PLoS Pathog.">
        <title>Diverse lifestyles and strategies of plant pathogenesis encoded in the genomes of eighteen Dothideomycetes fungi.</title>
        <authorList>
            <person name="Ohm R.A."/>
            <person name="Feau N."/>
            <person name="Henrissat B."/>
            <person name="Schoch C.L."/>
            <person name="Horwitz B.A."/>
            <person name="Barry K.W."/>
            <person name="Condon B.J."/>
            <person name="Copeland A.C."/>
            <person name="Dhillon B."/>
            <person name="Glaser F."/>
            <person name="Hesse C.N."/>
            <person name="Kosti I."/>
            <person name="LaButti K."/>
            <person name="Lindquist E.A."/>
            <person name="Lucas S."/>
            <person name="Salamov A.A."/>
            <person name="Bradshaw R.E."/>
            <person name="Ciuffetti L."/>
            <person name="Hamelin R.C."/>
            <person name="Kema G.H.J."/>
            <person name="Lawrence C."/>
            <person name="Scott J.A."/>
            <person name="Spatafora J.W."/>
            <person name="Turgeon B.G."/>
            <person name="de Wit P.J.G.M."/>
            <person name="Zhong S."/>
            <person name="Goodwin S.B."/>
            <person name="Grigoriev I.V."/>
        </authorList>
    </citation>
    <scope>NUCLEOTIDE SEQUENCE [LARGE SCALE GENOMIC DNA]</scope>
    <source>
        <strain evidence="2">C5 / ATCC 48332 / race O</strain>
    </source>
</reference>
<accession>M2V743</accession>
<reference evidence="2" key="2">
    <citation type="journal article" date="2013" name="PLoS Genet.">
        <title>Comparative genome structure, secondary metabolite, and effector coding capacity across Cochliobolus pathogens.</title>
        <authorList>
            <person name="Condon B.J."/>
            <person name="Leng Y."/>
            <person name="Wu D."/>
            <person name="Bushley K.E."/>
            <person name="Ohm R.A."/>
            <person name="Otillar R."/>
            <person name="Martin J."/>
            <person name="Schackwitz W."/>
            <person name="Grimwood J."/>
            <person name="MohdZainudin N."/>
            <person name="Xue C."/>
            <person name="Wang R."/>
            <person name="Manning V.A."/>
            <person name="Dhillon B."/>
            <person name="Tu Z.J."/>
            <person name="Steffenson B.J."/>
            <person name="Salamov A."/>
            <person name="Sun H."/>
            <person name="Lowry S."/>
            <person name="LaButti K."/>
            <person name="Han J."/>
            <person name="Copeland A."/>
            <person name="Lindquist E."/>
            <person name="Barry K."/>
            <person name="Schmutz J."/>
            <person name="Baker S.E."/>
            <person name="Ciuffetti L.M."/>
            <person name="Grigoriev I.V."/>
            <person name="Zhong S."/>
            <person name="Turgeon B.G."/>
        </authorList>
    </citation>
    <scope>NUCLEOTIDE SEQUENCE [LARGE SCALE GENOMIC DNA]</scope>
    <source>
        <strain evidence="2">C5 / ATCC 48332 / race O</strain>
    </source>
</reference>
<keyword evidence="2" id="KW-1185">Reference proteome</keyword>
<name>M2V743_COCH5</name>
<protein>
    <submittedName>
        <fullName evidence="1">Uncharacterized protein</fullName>
    </submittedName>
</protein>
<evidence type="ECO:0000313" key="2">
    <source>
        <dbReference type="Proteomes" id="UP000016936"/>
    </source>
</evidence>
<organism evidence="1 2">
    <name type="scientific">Cochliobolus heterostrophus (strain C5 / ATCC 48332 / race O)</name>
    <name type="common">Southern corn leaf blight fungus</name>
    <name type="synonym">Bipolaris maydis</name>
    <dbReference type="NCBI Taxonomy" id="701091"/>
    <lineage>
        <taxon>Eukaryota</taxon>
        <taxon>Fungi</taxon>
        <taxon>Dikarya</taxon>
        <taxon>Ascomycota</taxon>
        <taxon>Pezizomycotina</taxon>
        <taxon>Dothideomycetes</taxon>
        <taxon>Pleosporomycetidae</taxon>
        <taxon>Pleosporales</taxon>
        <taxon>Pleosporineae</taxon>
        <taxon>Pleosporaceae</taxon>
        <taxon>Bipolaris</taxon>
    </lineage>
</organism>
<dbReference type="Proteomes" id="UP000016936">
    <property type="component" value="Unassembled WGS sequence"/>
</dbReference>
<proteinExistence type="predicted"/>